<comment type="caution">
    <text evidence="2">The sequence shown here is derived from an EMBL/GenBank/DDBJ whole genome shotgun (WGS) entry which is preliminary data.</text>
</comment>
<protein>
    <submittedName>
        <fullName evidence="2">Uncharacterized protein</fullName>
    </submittedName>
</protein>
<evidence type="ECO:0000256" key="1">
    <source>
        <dbReference type="SAM" id="Phobius"/>
    </source>
</evidence>
<keyword evidence="1" id="KW-0472">Membrane</keyword>
<gene>
    <name evidence="2" type="ORF">COB20_15190</name>
</gene>
<keyword evidence="1" id="KW-0812">Transmembrane</keyword>
<feature type="transmembrane region" description="Helical" evidence="1">
    <location>
        <begin position="150"/>
        <end position="169"/>
    </location>
</feature>
<organism evidence="2 3">
    <name type="scientific">SAR86 cluster bacterium</name>
    <dbReference type="NCBI Taxonomy" id="2030880"/>
    <lineage>
        <taxon>Bacteria</taxon>
        <taxon>Pseudomonadati</taxon>
        <taxon>Pseudomonadota</taxon>
        <taxon>Gammaproteobacteria</taxon>
        <taxon>SAR86 cluster</taxon>
    </lineage>
</organism>
<feature type="transmembrane region" description="Helical" evidence="1">
    <location>
        <begin position="88"/>
        <end position="111"/>
    </location>
</feature>
<feature type="transmembrane region" description="Helical" evidence="1">
    <location>
        <begin position="118"/>
        <end position="138"/>
    </location>
</feature>
<evidence type="ECO:0000313" key="3">
    <source>
        <dbReference type="Proteomes" id="UP000218767"/>
    </source>
</evidence>
<dbReference type="AlphaFoldDB" id="A0A2A4WWP5"/>
<name>A0A2A4WWP5_9GAMM</name>
<proteinExistence type="predicted"/>
<dbReference type="Proteomes" id="UP000218767">
    <property type="component" value="Unassembled WGS sequence"/>
</dbReference>
<feature type="transmembrane region" description="Helical" evidence="1">
    <location>
        <begin position="12"/>
        <end position="29"/>
    </location>
</feature>
<sequence length="179" mass="19771">MENEIAKANVSWLAPVFVLFGLLLLASHSNELLKQTVIGPGSSADLGFAADCREDELEEEQLSLEECQLMVSNVRIILSSSPQWFRPYQLILSSMGVAATLFSLVTAFGLINRQRPPLRLAIVSIAMLLIVDVAGFVAALNTGPLLRAQYLWPLLLWICIHLCMLVAVIRFGQQDEMDS</sequence>
<reference evidence="3" key="1">
    <citation type="submission" date="2017-08" db="EMBL/GenBank/DDBJ databases">
        <title>A dynamic microbial community with high functional redundancy inhabits the cold, oxic subseafloor aquifer.</title>
        <authorList>
            <person name="Tully B.J."/>
            <person name="Wheat C.G."/>
            <person name="Glazer B.T."/>
            <person name="Huber J.A."/>
        </authorList>
    </citation>
    <scope>NUCLEOTIDE SEQUENCE [LARGE SCALE GENOMIC DNA]</scope>
</reference>
<dbReference type="EMBL" id="NVUL01000103">
    <property type="protein sequence ID" value="PCI74451.1"/>
    <property type="molecule type" value="Genomic_DNA"/>
</dbReference>
<evidence type="ECO:0000313" key="2">
    <source>
        <dbReference type="EMBL" id="PCI74451.1"/>
    </source>
</evidence>
<keyword evidence="1" id="KW-1133">Transmembrane helix</keyword>
<accession>A0A2A4WWP5</accession>